<feature type="domain" description="CS" evidence="6">
    <location>
        <begin position="284"/>
        <end position="371"/>
    </location>
</feature>
<keyword evidence="8" id="KW-1185">Reference proteome</keyword>
<dbReference type="GO" id="GO:0005634">
    <property type="term" value="C:nucleus"/>
    <property type="evidence" value="ECO:0007669"/>
    <property type="project" value="UniProtKB-SubCell"/>
</dbReference>
<evidence type="ECO:0000256" key="3">
    <source>
        <dbReference type="ARBA" id="ARBA00018915"/>
    </source>
</evidence>
<evidence type="ECO:0000313" key="8">
    <source>
        <dbReference type="Proteomes" id="UP000499080"/>
    </source>
</evidence>
<sequence>MTVNYYDSKLGSASFGVADKFWFLKLVLQIDTENSATGMQVSITKEQSVKCAELGNEEYSYLHTRMSLLHNYLFQDPWNQNSVFYINERHRVLWASLGEDGRLTGPRCTWDIPLDSTDSQGTVTISFPGADWAVLCNGRKTLYILYTPSRSAGEPWACYHTYDIKSSSSSYLLHSVHRTTPNGQQIDCIVATVEHKSELPDETSFPESSSFVSVLEWISFTCGQNNQVWATKRIRKLASSSFPEYAAIDNVSDAICIVSEKDFQFYFDTEGLRNSKTDEEPKEPQPPKYTYIQTSEDITVYFRVPENLKKVDFQITFLPRHMEVLVQGKCVLSGELFNCIDHGACTWILDGDKLEVVLSKAEEGLMWQELVKGNREGEELMDPALIAEVHARLAHLTSENEVNPSNKVPFNLQQLEECDSSIEQRFFQRIDGNEHQETHRVNLGGHQWLFVGQTCPESLPAICLRHDVDGILWQPKNVFSEGEMEHFKMEHLTTFSALGYVLASKQDKKFTSCSPNFQFSVVSDCSRHLYLYCQPESIAFALRNRKTGESIAHIAKQYVVALEECDRMLGLRVSPECIFVLSKDTLYAVKVTAK</sequence>
<name>A0A4Y2GE83_ARAVE</name>
<dbReference type="Pfam" id="PF04969">
    <property type="entry name" value="CS"/>
    <property type="match status" value="1"/>
</dbReference>
<dbReference type="EMBL" id="BGPR01001319">
    <property type="protein sequence ID" value="GBM51035.1"/>
    <property type="molecule type" value="Genomic_DNA"/>
</dbReference>
<evidence type="ECO:0000256" key="5">
    <source>
        <dbReference type="ARBA" id="ARBA00023242"/>
    </source>
</evidence>
<evidence type="ECO:0000259" key="6">
    <source>
        <dbReference type="PROSITE" id="PS51203"/>
    </source>
</evidence>
<dbReference type="GO" id="GO:0005737">
    <property type="term" value="C:cytoplasm"/>
    <property type="evidence" value="ECO:0007669"/>
    <property type="project" value="UniProtKB-SubCell"/>
</dbReference>
<protein>
    <recommendedName>
        <fullName evidence="3">NudC domain-containing protein 1</fullName>
    </recommendedName>
</protein>
<gene>
    <name evidence="7" type="primary">NUDCD1</name>
    <name evidence="7" type="ORF">AVEN_201127_1</name>
</gene>
<accession>A0A4Y2GE83</accession>
<dbReference type="SUPFAM" id="SSF49764">
    <property type="entry name" value="HSP20-like chaperones"/>
    <property type="match status" value="1"/>
</dbReference>
<dbReference type="PROSITE" id="PS51203">
    <property type="entry name" value="CS"/>
    <property type="match status" value="1"/>
</dbReference>
<dbReference type="PANTHER" id="PTHR21664">
    <property type="entry name" value="CHRONIC MYELOGENOUS LEUKEMIA TUMOR ANTIGEN 66"/>
    <property type="match status" value="1"/>
</dbReference>
<dbReference type="Proteomes" id="UP000499080">
    <property type="component" value="Unassembled WGS sequence"/>
</dbReference>
<dbReference type="Gene3D" id="2.60.40.790">
    <property type="match status" value="1"/>
</dbReference>
<organism evidence="7 8">
    <name type="scientific">Araneus ventricosus</name>
    <name type="common">Orbweaver spider</name>
    <name type="synonym">Epeira ventricosa</name>
    <dbReference type="NCBI Taxonomy" id="182803"/>
    <lineage>
        <taxon>Eukaryota</taxon>
        <taxon>Metazoa</taxon>
        <taxon>Ecdysozoa</taxon>
        <taxon>Arthropoda</taxon>
        <taxon>Chelicerata</taxon>
        <taxon>Arachnida</taxon>
        <taxon>Araneae</taxon>
        <taxon>Araneomorphae</taxon>
        <taxon>Entelegynae</taxon>
        <taxon>Araneoidea</taxon>
        <taxon>Araneidae</taxon>
        <taxon>Araneus</taxon>
    </lineage>
</organism>
<evidence type="ECO:0000256" key="4">
    <source>
        <dbReference type="ARBA" id="ARBA00022490"/>
    </source>
</evidence>
<keyword evidence="4" id="KW-0963">Cytoplasm</keyword>
<dbReference type="CDD" id="cd06467">
    <property type="entry name" value="p23_NUDC_like"/>
    <property type="match status" value="1"/>
</dbReference>
<reference evidence="7 8" key="1">
    <citation type="journal article" date="2019" name="Sci. Rep.">
        <title>Orb-weaving spider Araneus ventricosus genome elucidates the spidroin gene catalogue.</title>
        <authorList>
            <person name="Kono N."/>
            <person name="Nakamura H."/>
            <person name="Ohtoshi R."/>
            <person name="Moran D.A.P."/>
            <person name="Shinohara A."/>
            <person name="Yoshida Y."/>
            <person name="Fujiwara M."/>
            <person name="Mori M."/>
            <person name="Tomita M."/>
            <person name="Arakawa K."/>
        </authorList>
    </citation>
    <scope>NUCLEOTIDE SEQUENCE [LARGE SCALE GENOMIC DNA]</scope>
</reference>
<comment type="subcellular location">
    <subcellularLocation>
        <location evidence="2">Cytoplasm</location>
    </subcellularLocation>
    <subcellularLocation>
        <location evidence="1">Nucleus</location>
    </subcellularLocation>
</comment>
<dbReference type="InterPro" id="IPR037895">
    <property type="entry name" value="NUDCD1"/>
</dbReference>
<dbReference type="InterPro" id="IPR008978">
    <property type="entry name" value="HSP20-like_chaperone"/>
</dbReference>
<evidence type="ECO:0000256" key="2">
    <source>
        <dbReference type="ARBA" id="ARBA00004496"/>
    </source>
</evidence>
<keyword evidence="5" id="KW-0539">Nucleus</keyword>
<dbReference type="InterPro" id="IPR007052">
    <property type="entry name" value="CS_dom"/>
</dbReference>
<comment type="caution">
    <text evidence="7">The sequence shown here is derived from an EMBL/GenBank/DDBJ whole genome shotgun (WGS) entry which is preliminary data.</text>
</comment>
<evidence type="ECO:0000256" key="1">
    <source>
        <dbReference type="ARBA" id="ARBA00004123"/>
    </source>
</evidence>
<evidence type="ECO:0000313" key="7">
    <source>
        <dbReference type="EMBL" id="GBM51035.1"/>
    </source>
</evidence>
<dbReference type="PANTHER" id="PTHR21664:SF1">
    <property type="entry name" value="NUDC DOMAIN-CONTAINING PROTEIN 1"/>
    <property type="match status" value="1"/>
</dbReference>
<dbReference type="OrthoDB" id="428655at2759"/>
<dbReference type="AlphaFoldDB" id="A0A4Y2GE83"/>
<proteinExistence type="predicted"/>